<dbReference type="GO" id="GO:0030313">
    <property type="term" value="C:cell envelope"/>
    <property type="evidence" value="ECO:0007669"/>
    <property type="project" value="UniProtKB-SubCell"/>
</dbReference>
<comment type="subcellular location">
    <subcellularLocation>
        <location evidence="1">Cell envelope</location>
    </subcellularLocation>
</comment>
<dbReference type="NCBIfam" id="TIGR01730">
    <property type="entry name" value="RND_mfp"/>
    <property type="match status" value="1"/>
</dbReference>
<evidence type="ECO:0000259" key="6">
    <source>
        <dbReference type="Pfam" id="PF25967"/>
    </source>
</evidence>
<reference evidence="7" key="1">
    <citation type="submission" date="2020-04" db="EMBL/GenBank/DDBJ databases">
        <title>Deep metagenomics examines the oral microbiome during advanced dental caries in children, revealing novel taxa and co-occurrences with host molecules.</title>
        <authorList>
            <person name="Baker J.L."/>
            <person name="Morton J.T."/>
            <person name="Dinis M."/>
            <person name="Alvarez R."/>
            <person name="Tran N.C."/>
            <person name="Knight R."/>
            <person name="Edlund A."/>
        </authorList>
    </citation>
    <scope>NUCLEOTIDE SEQUENCE</scope>
    <source>
        <strain evidence="7">JCVI_32_bin.24</strain>
    </source>
</reference>
<dbReference type="Pfam" id="PF25876">
    <property type="entry name" value="HH_MFP_RND"/>
    <property type="match status" value="1"/>
</dbReference>
<evidence type="ECO:0000256" key="1">
    <source>
        <dbReference type="ARBA" id="ARBA00004196"/>
    </source>
</evidence>
<dbReference type="EMBL" id="JABZMI010000021">
    <property type="protein sequence ID" value="MBF1163876.1"/>
    <property type="molecule type" value="Genomic_DNA"/>
</dbReference>
<dbReference type="Gene3D" id="2.40.420.20">
    <property type="match status" value="1"/>
</dbReference>
<evidence type="ECO:0000259" key="4">
    <source>
        <dbReference type="Pfam" id="PF25917"/>
    </source>
</evidence>
<feature type="domain" description="Multidrug resistance protein MdtA-like C-terminal permuted SH3" evidence="6">
    <location>
        <begin position="261"/>
        <end position="322"/>
    </location>
</feature>
<dbReference type="InterPro" id="IPR058624">
    <property type="entry name" value="MdtA-like_HH"/>
</dbReference>
<dbReference type="Gene3D" id="2.40.30.170">
    <property type="match status" value="1"/>
</dbReference>
<dbReference type="Pfam" id="PF25967">
    <property type="entry name" value="RND-MFP_C"/>
    <property type="match status" value="1"/>
</dbReference>
<organism evidence="7 8">
    <name type="scientific">Dechloromonas agitata</name>
    <dbReference type="NCBI Taxonomy" id="73030"/>
    <lineage>
        <taxon>Bacteria</taxon>
        <taxon>Pseudomonadati</taxon>
        <taxon>Pseudomonadota</taxon>
        <taxon>Betaproteobacteria</taxon>
        <taxon>Rhodocyclales</taxon>
        <taxon>Azonexaceae</taxon>
        <taxon>Dechloromonas</taxon>
    </lineage>
</organism>
<feature type="domain" description="Multidrug resistance protein MdtA-like barrel-sandwich hybrid" evidence="4">
    <location>
        <begin position="25"/>
        <end position="164"/>
    </location>
</feature>
<dbReference type="InterPro" id="IPR006143">
    <property type="entry name" value="RND_pump_MFP"/>
</dbReference>
<dbReference type="PANTHER" id="PTHR30158">
    <property type="entry name" value="ACRA/E-RELATED COMPONENT OF DRUG EFFLUX TRANSPORTER"/>
    <property type="match status" value="1"/>
</dbReference>
<protein>
    <submittedName>
        <fullName evidence="7">Efflux RND transporter periplasmic adaptor subunit</fullName>
    </submittedName>
</protein>
<sequence>MIVQTLAGQTTPLMVDLVAEVKAYREVDIYPRISGQLIRQSFKPGQKVKEGELLFSIDPRAYDEAIIDAQAKLAEAESVLARARQDVARYKPLLPDNAIPRQTYDQAVAYEQQNTAVAQARRAGLEKARLDRSYADVRSPISGQIGLQKIEVGALATAGQTVLATVSTLDPVVAYFSIPEVDYINFAKRFQAQKRESKAPIELILADGSTYAQSGQLDFTDRALNPATGTLTLRAVFPNPDGLLRPGMNTRVRIVHEVAQNALLVPQKAVTELLGKQFASVVLAGDRIEQRPIRTGARIGELWLVEEGLKAGERIVVEGLQKARPGTVVKPLDAATAGKP</sequence>
<gene>
    <name evidence="7" type="ORF">HXL68_02440</name>
</gene>
<evidence type="ECO:0000256" key="2">
    <source>
        <dbReference type="ARBA" id="ARBA00009477"/>
    </source>
</evidence>
<evidence type="ECO:0000259" key="3">
    <source>
        <dbReference type="Pfam" id="PF25876"/>
    </source>
</evidence>
<evidence type="ECO:0000313" key="8">
    <source>
        <dbReference type="Proteomes" id="UP000718593"/>
    </source>
</evidence>
<feature type="domain" description="Multidrug resistance protein MdtA-like alpha-helical hairpin" evidence="3">
    <location>
        <begin position="68"/>
        <end position="134"/>
    </location>
</feature>
<comment type="caution">
    <text evidence="7">The sequence shown here is derived from an EMBL/GenBank/DDBJ whole genome shotgun (WGS) entry which is preliminary data.</text>
</comment>
<dbReference type="Pfam" id="PF25944">
    <property type="entry name" value="Beta-barrel_RND"/>
    <property type="match status" value="1"/>
</dbReference>
<dbReference type="Proteomes" id="UP000718593">
    <property type="component" value="Unassembled WGS sequence"/>
</dbReference>
<dbReference type="Pfam" id="PF25917">
    <property type="entry name" value="BSH_RND"/>
    <property type="match status" value="1"/>
</dbReference>
<accession>A0A930FYB0</accession>
<comment type="similarity">
    <text evidence="2">Belongs to the membrane fusion protein (MFP) (TC 8.A.1) family.</text>
</comment>
<name>A0A930FYB0_9RHOO</name>
<evidence type="ECO:0000313" key="7">
    <source>
        <dbReference type="EMBL" id="MBF1163876.1"/>
    </source>
</evidence>
<feature type="domain" description="Multidrug resistance protein MdtA-like beta-barrel" evidence="5">
    <location>
        <begin position="173"/>
        <end position="255"/>
    </location>
</feature>
<dbReference type="InterPro" id="IPR058627">
    <property type="entry name" value="MdtA-like_C"/>
</dbReference>
<dbReference type="Gene3D" id="1.10.287.470">
    <property type="entry name" value="Helix hairpin bin"/>
    <property type="match status" value="1"/>
</dbReference>
<evidence type="ECO:0000259" key="5">
    <source>
        <dbReference type="Pfam" id="PF25944"/>
    </source>
</evidence>
<dbReference type="GO" id="GO:0005886">
    <property type="term" value="C:plasma membrane"/>
    <property type="evidence" value="ECO:0007669"/>
    <property type="project" value="TreeGrafter"/>
</dbReference>
<dbReference type="GO" id="GO:0022857">
    <property type="term" value="F:transmembrane transporter activity"/>
    <property type="evidence" value="ECO:0007669"/>
    <property type="project" value="InterPro"/>
</dbReference>
<dbReference type="FunFam" id="2.40.420.20:FF:000001">
    <property type="entry name" value="Efflux RND transporter periplasmic adaptor subunit"/>
    <property type="match status" value="1"/>
</dbReference>
<dbReference type="SUPFAM" id="SSF111369">
    <property type="entry name" value="HlyD-like secretion proteins"/>
    <property type="match status" value="1"/>
</dbReference>
<proteinExistence type="inferred from homology"/>
<dbReference type="InterPro" id="IPR058625">
    <property type="entry name" value="MdtA-like_BSH"/>
</dbReference>
<dbReference type="Gene3D" id="2.40.50.100">
    <property type="match status" value="1"/>
</dbReference>
<dbReference type="GO" id="GO:0046677">
    <property type="term" value="P:response to antibiotic"/>
    <property type="evidence" value="ECO:0007669"/>
    <property type="project" value="TreeGrafter"/>
</dbReference>
<dbReference type="AlphaFoldDB" id="A0A930FYB0"/>
<dbReference type="InterPro" id="IPR058626">
    <property type="entry name" value="MdtA-like_b-barrel"/>
</dbReference>